<name>A0A9W8GXR2_9FUNG</name>
<feature type="compositionally biased region" description="Low complexity" evidence="1">
    <location>
        <begin position="11"/>
        <end position="20"/>
    </location>
</feature>
<feature type="region of interest" description="Disordered" evidence="1">
    <location>
        <begin position="39"/>
        <end position="151"/>
    </location>
</feature>
<dbReference type="Proteomes" id="UP001140011">
    <property type="component" value="Unassembled WGS sequence"/>
</dbReference>
<feature type="compositionally biased region" description="Polar residues" evidence="1">
    <location>
        <begin position="41"/>
        <end position="55"/>
    </location>
</feature>
<gene>
    <name evidence="2" type="ORF">GGI19_002125</name>
</gene>
<sequence>MVNASMELDSPEQQQQQEPEVVVEDRTLAFEIADVVAAITPPQSTSNTPQRNSSVPVPEQQMREIDSAAPESPGGSRYYGDNMEDLSSSDEDKGDRAAELARPPSRPSRKGFSRSAARRLDMDDPNISDESERVEHTDFFNNFGQDWLTTQ</sequence>
<organism evidence="2 3">
    <name type="scientific">Coemansia pectinata</name>
    <dbReference type="NCBI Taxonomy" id="1052879"/>
    <lineage>
        <taxon>Eukaryota</taxon>
        <taxon>Fungi</taxon>
        <taxon>Fungi incertae sedis</taxon>
        <taxon>Zoopagomycota</taxon>
        <taxon>Kickxellomycotina</taxon>
        <taxon>Kickxellomycetes</taxon>
        <taxon>Kickxellales</taxon>
        <taxon>Kickxellaceae</taxon>
        <taxon>Coemansia</taxon>
    </lineage>
</organism>
<feature type="compositionally biased region" description="Polar residues" evidence="1">
    <location>
        <begin position="139"/>
        <end position="151"/>
    </location>
</feature>
<accession>A0A9W8GXR2</accession>
<keyword evidence="3" id="KW-1185">Reference proteome</keyword>
<dbReference type="EMBL" id="JANBUH010000093">
    <property type="protein sequence ID" value="KAJ2754825.1"/>
    <property type="molecule type" value="Genomic_DNA"/>
</dbReference>
<feature type="compositionally biased region" description="Basic and acidic residues" evidence="1">
    <location>
        <begin position="90"/>
        <end position="99"/>
    </location>
</feature>
<evidence type="ECO:0000313" key="2">
    <source>
        <dbReference type="EMBL" id="KAJ2754825.1"/>
    </source>
</evidence>
<protein>
    <submittedName>
        <fullName evidence="2">Uncharacterized protein</fullName>
    </submittedName>
</protein>
<feature type="region of interest" description="Disordered" evidence="1">
    <location>
        <begin position="1"/>
        <end position="25"/>
    </location>
</feature>
<evidence type="ECO:0000313" key="3">
    <source>
        <dbReference type="Proteomes" id="UP001140011"/>
    </source>
</evidence>
<proteinExistence type="predicted"/>
<comment type="caution">
    <text evidence="2">The sequence shown here is derived from an EMBL/GenBank/DDBJ whole genome shotgun (WGS) entry which is preliminary data.</text>
</comment>
<dbReference type="OrthoDB" id="5569501at2759"/>
<evidence type="ECO:0000256" key="1">
    <source>
        <dbReference type="SAM" id="MobiDB-lite"/>
    </source>
</evidence>
<reference evidence="2" key="1">
    <citation type="submission" date="2022-07" db="EMBL/GenBank/DDBJ databases">
        <title>Phylogenomic reconstructions and comparative analyses of Kickxellomycotina fungi.</title>
        <authorList>
            <person name="Reynolds N.K."/>
            <person name="Stajich J.E."/>
            <person name="Barry K."/>
            <person name="Grigoriev I.V."/>
            <person name="Crous P."/>
            <person name="Smith M.E."/>
        </authorList>
    </citation>
    <scope>NUCLEOTIDE SEQUENCE</scope>
    <source>
        <strain evidence="2">BCRC 34297</strain>
    </source>
</reference>
<dbReference type="AlphaFoldDB" id="A0A9W8GXR2"/>